<organism evidence="1 2">
    <name type="scientific">Holotrichia oblita</name>
    <name type="common">Chafer beetle</name>
    <dbReference type="NCBI Taxonomy" id="644536"/>
    <lineage>
        <taxon>Eukaryota</taxon>
        <taxon>Metazoa</taxon>
        <taxon>Ecdysozoa</taxon>
        <taxon>Arthropoda</taxon>
        <taxon>Hexapoda</taxon>
        <taxon>Insecta</taxon>
        <taxon>Pterygota</taxon>
        <taxon>Neoptera</taxon>
        <taxon>Endopterygota</taxon>
        <taxon>Coleoptera</taxon>
        <taxon>Polyphaga</taxon>
        <taxon>Scarabaeiformia</taxon>
        <taxon>Scarabaeidae</taxon>
        <taxon>Melolonthinae</taxon>
        <taxon>Holotrichia</taxon>
    </lineage>
</organism>
<reference evidence="1" key="1">
    <citation type="submission" date="2022-04" db="EMBL/GenBank/DDBJ databases">
        <title>Chromosome-scale genome assembly of Holotrichia oblita Faldermann.</title>
        <authorList>
            <person name="Rongchong L."/>
        </authorList>
    </citation>
    <scope>NUCLEOTIDE SEQUENCE</scope>
    <source>
        <strain evidence="1">81SQS9</strain>
    </source>
</reference>
<dbReference type="Proteomes" id="UP001056778">
    <property type="component" value="Chromosome 2"/>
</dbReference>
<protein>
    <submittedName>
        <fullName evidence="1">Nuclear pore glycoprotein p62-related</fullName>
    </submittedName>
</protein>
<sequence>MAETLDTQLKQMSEDLKEIIEHLNESNKLQEMSNPIIQIGRILNVHMNSLQWIDRNTTKITTHLDQIAKMHDMNKRNHEINLQKTYE</sequence>
<proteinExistence type="predicted"/>
<accession>A0ACB9TRI1</accession>
<gene>
    <name evidence="1" type="ORF">MML48_2g00001055</name>
</gene>
<dbReference type="EMBL" id="CM043016">
    <property type="protein sequence ID" value="KAI4469270.1"/>
    <property type="molecule type" value="Genomic_DNA"/>
</dbReference>
<name>A0ACB9TRI1_HOLOL</name>
<evidence type="ECO:0000313" key="2">
    <source>
        <dbReference type="Proteomes" id="UP001056778"/>
    </source>
</evidence>
<evidence type="ECO:0000313" key="1">
    <source>
        <dbReference type="EMBL" id="KAI4469270.1"/>
    </source>
</evidence>
<keyword evidence="2" id="KW-1185">Reference proteome</keyword>
<comment type="caution">
    <text evidence="1">The sequence shown here is derived from an EMBL/GenBank/DDBJ whole genome shotgun (WGS) entry which is preliminary data.</text>
</comment>